<dbReference type="InterPro" id="IPR000719">
    <property type="entry name" value="Prot_kinase_dom"/>
</dbReference>
<dbReference type="CDD" id="cd14014">
    <property type="entry name" value="STKc_PknB_like"/>
    <property type="match status" value="1"/>
</dbReference>
<dbReference type="PROSITE" id="PS51173">
    <property type="entry name" value="CBM2"/>
    <property type="match status" value="1"/>
</dbReference>
<dbReference type="EC" id="2.7.11.1" evidence="1"/>
<comment type="caution">
    <text evidence="11">The sequence shown here is derived from an EMBL/GenBank/DDBJ whole genome shotgun (WGS) entry which is preliminary data.</text>
</comment>
<evidence type="ECO:0000256" key="4">
    <source>
        <dbReference type="ARBA" id="ARBA00022741"/>
    </source>
</evidence>
<keyword evidence="2" id="KW-0723">Serine/threonine-protein kinase</keyword>
<accession>A0ABP4WJZ9</accession>
<evidence type="ECO:0000256" key="3">
    <source>
        <dbReference type="ARBA" id="ARBA00022679"/>
    </source>
</evidence>
<dbReference type="PANTHER" id="PTHR43289:SF6">
    <property type="entry name" value="SERINE_THREONINE-PROTEIN KINASE NEKL-3"/>
    <property type="match status" value="1"/>
</dbReference>
<keyword evidence="4 7" id="KW-0547">Nucleotide-binding</keyword>
<dbReference type="Gene3D" id="1.10.510.10">
    <property type="entry name" value="Transferase(Phosphotransferase) domain 1"/>
    <property type="match status" value="1"/>
</dbReference>
<keyword evidence="6 7" id="KW-0067">ATP-binding</keyword>
<dbReference type="EMBL" id="BAAALS010000013">
    <property type="protein sequence ID" value="GAA1756447.1"/>
    <property type="molecule type" value="Genomic_DNA"/>
</dbReference>
<keyword evidence="12" id="KW-1185">Reference proteome</keyword>
<protein>
    <recommendedName>
        <fullName evidence="1">non-specific serine/threonine protein kinase</fullName>
        <ecNumber evidence="1">2.7.11.1</ecNumber>
    </recommendedName>
</protein>
<evidence type="ECO:0000256" key="6">
    <source>
        <dbReference type="ARBA" id="ARBA00022840"/>
    </source>
</evidence>
<evidence type="ECO:0000256" key="1">
    <source>
        <dbReference type="ARBA" id="ARBA00012513"/>
    </source>
</evidence>
<sequence length="524" mass="55101">MQILGGRYRLVELIGTGGMAVVWRAFDEVLGRAVAVKVLTSDLAEDPDFRRRIREEARAAARLAHPHVSVVHDYGEWIDANDAVMPYVVMELIDGPSLREVLRKGSLPWTQAAAVVAQVAAGLAAAHARGLVHRDVKPANVVLAPTGAKLVDFGISTITGAEETSAEVMGTPAYLAPERISGKPASPAVDVYALGLLLYQAVAGALPWQVDGQTAMLLAHLQDDPRPLPDVAGQTLPIELTTLVERCLVKDPDQRPAAADVAGELIAMPGVAGAAIPGAEPERSSDGDQTAFVALPFGDRRASGRAEVLTRETATESSLAADRRRWLWPVATGTAAVAIVAAMAGASALDDQQAGGSAAPPTVAPSAGPSCQAVYQTRTDDGRRFAGQVTVINTGAQPLRDWTLSFRYPSDQRAVGSHLTQTGSAVSVGPIKKELAAGRQATYEFHGTYGRANPMPQEFSVDEIPCDVRLMGPVAYPQPTPPKPEPADEAKAPKPDPKKAEPAPKGPKKPPAAEGPAEPAKKPK</sequence>
<dbReference type="PROSITE" id="PS50011">
    <property type="entry name" value="PROTEIN_KINASE_DOM"/>
    <property type="match status" value="1"/>
</dbReference>
<evidence type="ECO:0000313" key="11">
    <source>
        <dbReference type="EMBL" id="GAA1756447.1"/>
    </source>
</evidence>
<organism evidence="11 12">
    <name type="scientific">Luedemannella helvata</name>
    <dbReference type="NCBI Taxonomy" id="349315"/>
    <lineage>
        <taxon>Bacteria</taxon>
        <taxon>Bacillati</taxon>
        <taxon>Actinomycetota</taxon>
        <taxon>Actinomycetes</taxon>
        <taxon>Micromonosporales</taxon>
        <taxon>Micromonosporaceae</taxon>
        <taxon>Luedemannella</taxon>
    </lineage>
</organism>
<name>A0ABP4WJZ9_9ACTN</name>
<dbReference type="PROSITE" id="PS00108">
    <property type="entry name" value="PROTEIN_KINASE_ST"/>
    <property type="match status" value="1"/>
</dbReference>
<feature type="region of interest" description="Disordered" evidence="8">
    <location>
        <begin position="471"/>
        <end position="524"/>
    </location>
</feature>
<evidence type="ECO:0000256" key="5">
    <source>
        <dbReference type="ARBA" id="ARBA00022777"/>
    </source>
</evidence>
<proteinExistence type="predicted"/>
<dbReference type="InterPro" id="IPR008965">
    <property type="entry name" value="CBM2/CBM3_carb-bd_dom_sf"/>
</dbReference>
<evidence type="ECO:0000259" key="10">
    <source>
        <dbReference type="PROSITE" id="PS51173"/>
    </source>
</evidence>
<dbReference type="RefSeq" id="WP_344081752.1">
    <property type="nucleotide sequence ID" value="NZ_BAAALS010000013.1"/>
</dbReference>
<dbReference type="SMART" id="SM00637">
    <property type="entry name" value="CBD_II"/>
    <property type="match status" value="1"/>
</dbReference>
<gene>
    <name evidence="11" type="ORF">GCM10009681_29510</name>
</gene>
<dbReference type="InterPro" id="IPR012291">
    <property type="entry name" value="CBM2_carb-bd_dom_sf"/>
</dbReference>
<dbReference type="PANTHER" id="PTHR43289">
    <property type="entry name" value="MITOGEN-ACTIVATED PROTEIN KINASE KINASE KINASE 20-RELATED"/>
    <property type="match status" value="1"/>
</dbReference>
<feature type="compositionally biased region" description="Basic and acidic residues" evidence="8">
    <location>
        <begin position="485"/>
        <end position="502"/>
    </location>
</feature>
<dbReference type="SMART" id="SM00220">
    <property type="entry name" value="S_TKc"/>
    <property type="match status" value="1"/>
</dbReference>
<feature type="binding site" evidence="7">
    <location>
        <position position="37"/>
    </location>
    <ligand>
        <name>ATP</name>
        <dbReference type="ChEBI" id="CHEBI:30616"/>
    </ligand>
</feature>
<evidence type="ECO:0000313" key="12">
    <source>
        <dbReference type="Proteomes" id="UP001500655"/>
    </source>
</evidence>
<dbReference type="SUPFAM" id="SSF56112">
    <property type="entry name" value="Protein kinase-like (PK-like)"/>
    <property type="match status" value="1"/>
</dbReference>
<dbReference type="Gene3D" id="3.30.200.20">
    <property type="entry name" value="Phosphorylase Kinase, domain 1"/>
    <property type="match status" value="1"/>
</dbReference>
<keyword evidence="3" id="KW-0808">Transferase</keyword>
<reference evidence="12" key="1">
    <citation type="journal article" date="2019" name="Int. J. Syst. Evol. Microbiol.">
        <title>The Global Catalogue of Microorganisms (GCM) 10K type strain sequencing project: providing services to taxonomists for standard genome sequencing and annotation.</title>
        <authorList>
            <consortium name="The Broad Institute Genomics Platform"/>
            <consortium name="The Broad Institute Genome Sequencing Center for Infectious Disease"/>
            <person name="Wu L."/>
            <person name="Ma J."/>
        </authorList>
    </citation>
    <scope>NUCLEOTIDE SEQUENCE [LARGE SCALE GENOMIC DNA]</scope>
    <source>
        <strain evidence="12">JCM 13249</strain>
    </source>
</reference>
<evidence type="ECO:0000256" key="7">
    <source>
        <dbReference type="PROSITE-ProRule" id="PRU10141"/>
    </source>
</evidence>
<dbReference type="Proteomes" id="UP001500655">
    <property type="component" value="Unassembled WGS sequence"/>
</dbReference>
<evidence type="ECO:0000256" key="8">
    <source>
        <dbReference type="SAM" id="MobiDB-lite"/>
    </source>
</evidence>
<dbReference type="Pfam" id="PF00069">
    <property type="entry name" value="Pkinase"/>
    <property type="match status" value="1"/>
</dbReference>
<evidence type="ECO:0000259" key="9">
    <source>
        <dbReference type="PROSITE" id="PS50011"/>
    </source>
</evidence>
<keyword evidence="5" id="KW-0418">Kinase</keyword>
<evidence type="ECO:0000256" key="2">
    <source>
        <dbReference type="ARBA" id="ARBA00022527"/>
    </source>
</evidence>
<dbReference type="InterPro" id="IPR001919">
    <property type="entry name" value="CBD2"/>
</dbReference>
<feature type="domain" description="Protein kinase" evidence="9">
    <location>
        <begin position="8"/>
        <end position="271"/>
    </location>
</feature>
<dbReference type="Gene3D" id="2.60.40.290">
    <property type="match status" value="1"/>
</dbReference>
<dbReference type="InterPro" id="IPR017441">
    <property type="entry name" value="Protein_kinase_ATP_BS"/>
</dbReference>
<dbReference type="InterPro" id="IPR008271">
    <property type="entry name" value="Ser/Thr_kinase_AS"/>
</dbReference>
<dbReference type="SUPFAM" id="SSF49384">
    <property type="entry name" value="Carbohydrate-binding domain"/>
    <property type="match status" value="1"/>
</dbReference>
<dbReference type="InterPro" id="IPR011009">
    <property type="entry name" value="Kinase-like_dom_sf"/>
</dbReference>
<dbReference type="PROSITE" id="PS00107">
    <property type="entry name" value="PROTEIN_KINASE_ATP"/>
    <property type="match status" value="1"/>
</dbReference>
<feature type="domain" description="CBM2" evidence="10">
    <location>
        <begin position="364"/>
        <end position="469"/>
    </location>
</feature>
<dbReference type="Pfam" id="PF00553">
    <property type="entry name" value="CBM_2"/>
    <property type="match status" value="1"/>
</dbReference>